<dbReference type="AlphaFoldDB" id="A0A7K3MCI5"/>
<organism evidence="4 5">
    <name type="scientific">Phytoactinopolyspora mesophila</name>
    <dbReference type="NCBI Taxonomy" id="2650750"/>
    <lineage>
        <taxon>Bacteria</taxon>
        <taxon>Bacillati</taxon>
        <taxon>Actinomycetota</taxon>
        <taxon>Actinomycetes</taxon>
        <taxon>Jiangellales</taxon>
        <taxon>Jiangellaceae</taxon>
        <taxon>Phytoactinopolyspora</taxon>
    </lineage>
</organism>
<evidence type="ECO:0000313" key="4">
    <source>
        <dbReference type="EMBL" id="NDL61031.1"/>
    </source>
</evidence>
<dbReference type="PROSITE" id="PS51462">
    <property type="entry name" value="NUDIX"/>
    <property type="match status" value="2"/>
</dbReference>
<dbReference type="CDD" id="cd02883">
    <property type="entry name" value="NUDIX_Hydrolase"/>
    <property type="match status" value="2"/>
</dbReference>
<evidence type="ECO:0000256" key="2">
    <source>
        <dbReference type="ARBA" id="ARBA00022801"/>
    </source>
</evidence>
<feature type="domain" description="Nudix hydrolase" evidence="3">
    <location>
        <begin position="169"/>
        <end position="309"/>
    </location>
</feature>
<dbReference type="InterPro" id="IPR000086">
    <property type="entry name" value="NUDIX_hydrolase_dom"/>
</dbReference>
<dbReference type="Proteomes" id="UP000460435">
    <property type="component" value="Unassembled WGS sequence"/>
</dbReference>
<feature type="domain" description="Nudix hydrolase" evidence="3">
    <location>
        <begin position="7"/>
        <end position="143"/>
    </location>
</feature>
<dbReference type="Gene3D" id="3.90.79.10">
    <property type="entry name" value="Nucleoside Triphosphate Pyrophosphohydrolase"/>
    <property type="match status" value="2"/>
</dbReference>
<keyword evidence="2" id="KW-0378">Hydrolase</keyword>
<dbReference type="InterPro" id="IPR020476">
    <property type="entry name" value="Nudix_hydrolase"/>
</dbReference>
<reference evidence="4 5" key="1">
    <citation type="submission" date="2019-11" db="EMBL/GenBank/DDBJ databases">
        <authorList>
            <person name="Li X.-J."/>
            <person name="Feng X.-M."/>
        </authorList>
    </citation>
    <scope>NUCLEOTIDE SEQUENCE [LARGE SCALE GENOMIC DNA]</scope>
    <source>
        <strain evidence="4 5">XMNu-373</strain>
    </source>
</reference>
<dbReference type="PRINTS" id="PR00502">
    <property type="entry name" value="NUDIXFAMILY"/>
</dbReference>
<sequence>MTTELTPLRRIAAYAVCSDEQDRILLVRESARSGTPGVWTLPGGGVTQGEQPQSAMAREAASETGVELEVDSIIDVVADTRELRHRGVTLHTDRIIFGTRATNGAALHIHSPMVDEAAWLTVEEASAVQLRPFVAQVLKLPLSAVDLPPEQMPELPGFHIVESNGRPTVQRFAVYGLVRDPFGRVLLTQVAEGYPGAGSWHLPGGGTDFGEQPAHGLLRELEEETAQVGRVRRLLGVASHHEPEQLGPEGFPIDWHGVRPYYDVVVDEPKPLRVVEQGGSTVGARWFTPDEASWLSLTAVTAEAFDAADLSSEIPRR</sequence>
<dbReference type="EMBL" id="WLZY01000017">
    <property type="protein sequence ID" value="NDL61031.1"/>
    <property type="molecule type" value="Genomic_DNA"/>
</dbReference>
<evidence type="ECO:0000259" key="3">
    <source>
        <dbReference type="PROSITE" id="PS51462"/>
    </source>
</evidence>
<dbReference type="PANTHER" id="PTHR43046">
    <property type="entry name" value="GDP-MANNOSE MANNOSYL HYDROLASE"/>
    <property type="match status" value="1"/>
</dbReference>
<name>A0A7K3MCI5_9ACTN</name>
<dbReference type="RefSeq" id="WP_162453753.1">
    <property type="nucleotide sequence ID" value="NZ_WLZY01000017.1"/>
</dbReference>
<gene>
    <name evidence="4" type="ORF">F7O44_28575</name>
</gene>
<comment type="cofactor">
    <cofactor evidence="1">
        <name>Mg(2+)</name>
        <dbReference type="ChEBI" id="CHEBI:18420"/>
    </cofactor>
</comment>
<comment type="caution">
    <text evidence="4">The sequence shown here is derived from an EMBL/GenBank/DDBJ whole genome shotgun (WGS) entry which is preliminary data.</text>
</comment>
<dbReference type="SUPFAM" id="SSF55811">
    <property type="entry name" value="Nudix"/>
    <property type="match status" value="2"/>
</dbReference>
<dbReference type="GO" id="GO:0016787">
    <property type="term" value="F:hydrolase activity"/>
    <property type="evidence" value="ECO:0007669"/>
    <property type="project" value="UniProtKB-KW"/>
</dbReference>
<dbReference type="Pfam" id="PF00293">
    <property type="entry name" value="NUDIX"/>
    <property type="match status" value="2"/>
</dbReference>
<proteinExistence type="predicted"/>
<evidence type="ECO:0000313" key="5">
    <source>
        <dbReference type="Proteomes" id="UP000460435"/>
    </source>
</evidence>
<accession>A0A7K3MCI5</accession>
<protein>
    <submittedName>
        <fullName evidence="4">NUDIX domain-containing protein</fullName>
    </submittedName>
</protein>
<dbReference type="PANTHER" id="PTHR43046:SF2">
    <property type="entry name" value="8-OXO-DGTP DIPHOSPHATASE-RELATED"/>
    <property type="match status" value="1"/>
</dbReference>
<evidence type="ECO:0000256" key="1">
    <source>
        <dbReference type="ARBA" id="ARBA00001946"/>
    </source>
</evidence>
<keyword evidence="5" id="KW-1185">Reference proteome</keyword>
<dbReference type="InterPro" id="IPR015797">
    <property type="entry name" value="NUDIX_hydrolase-like_dom_sf"/>
</dbReference>